<dbReference type="RefSeq" id="WP_086782091.1">
    <property type="nucleotide sequence ID" value="NZ_JAGIOO010000001.1"/>
</dbReference>
<dbReference type="Proteomes" id="UP001519363">
    <property type="component" value="Unassembled WGS sequence"/>
</dbReference>
<evidence type="ECO:0000259" key="3">
    <source>
        <dbReference type="Pfam" id="PF13193"/>
    </source>
</evidence>
<gene>
    <name evidence="4" type="ORF">JOF53_000858</name>
</gene>
<dbReference type="EMBL" id="JAGIOO010000001">
    <property type="protein sequence ID" value="MBP2471986.1"/>
    <property type="molecule type" value="Genomic_DNA"/>
</dbReference>
<dbReference type="InterPro" id="IPR042099">
    <property type="entry name" value="ANL_N_sf"/>
</dbReference>
<accession>A0ABS5A601</accession>
<evidence type="ECO:0000256" key="1">
    <source>
        <dbReference type="SAM" id="MobiDB-lite"/>
    </source>
</evidence>
<sequence length="501" mass="53733">MTGESSTVELALRSFAGHRERTALVHGERRVSYGELLDQVYRTARALDRLAVRPGHMVTLLGGNAPEMVIARYAANLVGAGVTELYAGMSAESKARIVDDVETGLLLVHADFTEESRAVLAQSSPGRVVGLTELLRLAAGESAEPVQGRARPGDVQQIRHTGGTSGHPKGITYTFGHHLAALRRMSILRAPASEDRRQLLCTTIAHAGGGYADGTLASGGTVFLHEHFDAGAVLETIERERITDIWLLPPLLYRLVDHPDAAHRDTSSLRSVVYGGCKANPARLADAVTRFGPVLMQFYGQTEAGGISALGKEEHLRPELLGTAGKPLPGVELAFRDEQGEPVPDGQPGELQVRTGMAMDGYWKQPELTAQVLHDGWVRTGDVGFLDAEGYLHLVDRVKDMIVVVGGHVYGTEVEDVLTEHPGVRSAAVFGLPDPDGAERVTAAVVADEGVTAEELAELVVRRKGAMYRPATVFFVPELPLTDTGKPDKKALRATQLALVG</sequence>
<evidence type="ECO:0000313" key="4">
    <source>
        <dbReference type="EMBL" id="MBP2471986.1"/>
    </source>
</evidence>
<dbReference type="InterPro" id="IPR000873">
    <property type="entry name" value="AMP-dep_synth/lig_dom"/>
</dbReference>
<dbReference type="Pfam" id="PF00501">
    <property type="entry name" value="AMP-binding"/>
    <property type="match status" value="1"/>
</dbReference>
<comment type="caution">
    <text evidence="4">The sequence shown here is derived from an EMBL/GenBank/DDBJ whole genome shotgun (WGS) entry which is preliminary data.</text>
</comment>
<evidence type="ECO:0000313" key="5">
    <source>
        <dbReference type="Proteomes" id="UP001519363"/>
    </source>
</evidence>
<dbReference type="InterPro" id="IPR020845">
    <property type="entry name" value="AMP-binding_CS"/>
</dbReference>
<dbReference type="InterPro" id="IPR050237">
    <property type="entry name" value="ATP-dep_AMP-bd_enzyme"/>
</dbReference>
<dbReference type="Pfam" id="PF13193">
    <property type="entry name" value="AMP-binding_C"/>
    <property type="match status" value="1"/>
</dbReference>
<dbReference type="GO" id="GO:0016874">
    <property type="term" value="F:ligase activity"/>
    <property type="evidence" value="ECO:0007669"/>
    <property type="project" value="UniProtKB-KW"/>
</dbReference>
<dbReference type="PROSITE" id="PS00455">
    <property type="entry name" value="AMP_BINDING"/>
    <property type="match status" value="1"/>
</dbReference>
<keyword evidence="5" id="KW-1185">Reference proteome</keyword>
<feature type="region of interest" description="Disordered" evidence="1">
    <location>
        <begin position="142"/>
        <end position="169"/>
    </location>
</feature>
<evidence type="ECO:0000259" key="2">
    <source>
        <dbReference type="Pfam" id="PF00501"/>
    </source>
</evidence>
<keyword evidence="4" id="KW-0436">Ligase</keyword>
<dbReference type="PANTHER" id="PTHR43767">
    <property type="entry name" value="LONG-CHAIN-FATTY-ACID--COA LIGASE"/>
    <property type="match status" value="1"/>
</dbReference>
<protein>
    <submittedName>
        <fullName evidence="4">Fatty-acyl-CoA synthase</fullName>
        <ecNumber evidence="4">6.2.1.-</ecNumber>
    </submittedName>
</protein>
<dbReference type="EC" id="6.2.1.-" evidence="4"/>
<proteinExistence type="predicted"/>
<reference evidence="4 5" key="1">
    <citation type="submission" date="2021-03" db="EMBL/GenBank/DDBJ databases">
        <title>Sequencing the genomes of 1000 actinobacteria strains.</title>
        <authorList>
            <person name="Klenk H.-P."/>
        </authorList>
    </citation>
    <scope>NUCLEOTIDE SEQUENCE [LARGE SCALE GENOMIC DNA]</scope>
    <source>
        <strain evidence="4 5">DSM 44580</strain>
    </source>
</reference>
<feature type="domain" description="AMP-binding enzyme C-terminal" evidence="3">
    <location>
        <begin position="413"/>
        <end position="486"/>
    </location>
</feature>
<dbReference type="InterPro" id="IPR045851">
    <property type="entry name" value="AMP-bd_C_sf"/>
</dbReference>
<name>A0ABS5A601_9PSEU</name>
<dbReference type="Gene3D" id="3.30.300.30">
    <property type="match status" value="1"/>
</dbReference>
<dbReference type="PANTHER" id="PTHR43767:SF7">
    <property type="entry name" value="MEDIUM_LONG-CHAIN-FATTY-ACID--COA LIGASE FADD8"/>
    <property type="match status" value="1"/>
</dbReference>
<dbReference type="Gene3D" id="3.40.50.12780">
    <property type="entry name" value="N-terminal domain of ligase-like"/>
    <property type="match status" value="1"/>
</dbReference>
<dbReference type="InterPro" id="IPR025110">
    <property type="entry name" value="AMP-bd_C"/>
</dbReference>
<dbReference type="SUPFAM" id="SSF56801">
    <property type="entry name" value="Acetyl-CoA synthetase-like"/>
    <property type="match status" value="1"/>
</dbReference>
<feature type="domain" description="AMP-dependent synthetase/ligase" evidence="2">
    <location>
        <begin position="15"/>
        <end position="363"/>
    </location>
</feature>
<organism evidence="4 5">
    <name type="scientific">Crossiella equi</name>
    <dbReference type="NCBI Taxonomy" id="130796"/>
    <lineage>
        <taxon>Bacteria</taxon>
        <taxon>Bacillati</taxon>
        <taxon>Actinomycetota</taxon>
        <taxon>Actinomycetes</taxon>
        <taxon>Pseudonocardiales</taxon>
        <taxon>Pseudonocardiaceae</taxon>
        <taxon>Crossiella</taxon>
    </lineage>
</organism>